<evidence type="ECO:0000313" key="2">
    <source>
        <dbReference type="Proteomes" id="UP000613580"/>
    </source>
</evidence>
<gene>
    <name evidence="1" type="ORF">HMN09_00394800</name>
</gene>
<comment type="caution">
    <text evidence="1">The sequence shown here is derived from an EMBL/GenBank/DDBJ whole genome shotgun (WGS) entry which is preliminary data.</text>
</comment>
<reference evidence="1" key="1">
    <citation type="submission" date="2020-05" db="EMBL/GenBank/DDBJ databases">
        <title>Mycena genomes resolve the evolution of fungal bioluminescence.</title>
        <authorList>
            <person name="Tsai I.J."/>
        </authorList>
    </citation>
    <scope>NUCLEOTIDE SEQUENCE</scope>
    <source>
        <strain evidence="1">110903Hualien_Pintung</strain>
    </source>
</reference>
<dbReference type="Proteomes" id="UP000613580">
    <property type="component" value="Unassembled WGS sequence"/>
</dbReference>
<accession>A0A146I5Q5</accession>
<proteinExistence type="predicted"/>
<dbReference type="EMBL" id="JACAZE010000005">
    <property type="protein sequence ID" value="KAF7316622.1"/>
    <property type="molecule type" value="Genomic_DNA"/>
</dbReference>
<dbReference type="AlphaFoldDB" id="A0A146I5Q5"/>
<name>A0A146I5Q5_MYCCL</name>
<organism evidence="1 2">
    <name type="scientific">Mycena chlorophos</name>
    <name type="common">Agaric fungus</name>
    <name type="synonym">Agaricus chlorophos</name>
    <dbReference type="NCBI Taxonomy" id="658473"/>
    <lineage>
        <taxon>Eukaryota</taxon>
        <taxon>Fungi</taxon>
        <taxon>Dikarya</taxon>
        <taxon>Basidiomycota</taxon>
        <taxon>Agaricomycotina</taxon>
        <taxon>Agaricomycetes</taxon>
        <taxon>Agaricomycetidae</taxon>
        <taxon>Agaricales</taxon>
        <taxon>Marasmiineae</taxon>
        <taxon>Mycenaceae</taxon>
        <taxon>Mycena</taxon>
    </lineage>
</organism>
<sequence>MFFRASIATVLTASLVAVYSAPIAAPVVARADFTPQACSGPNLTGTCTDLATTVGSDTPGGCTNLSAPALSLKLNVDNDCVSFTQTGCTIDFNNPNDFATEHFSDDADINDLTPVVLSVSCQTIPGLVNGLFPQ</sequence>
<keyword evidence="2" id="KW-1185">Reference proteome</keyword>
<protein>
    <submittedName>
        <fullName evidence="1">Uncharacterized protein</fullName>
    </submittedName>
</protein>
<evidence type="ECO:0000313" key="1">
    <source>
        <dbReference type="EMBL" id="KAF7316622.1"/>
    </source>
</evidence>
<dbReference type="OrthoDB" id="2840392at2759"/>